<dbReference type="OrthoDB" id="376829at2157"/>
<dbReference type="AlphaFoldDB" id="A0A256IJ11"/>
<dbReference type="RefSeq" id="WP_094532068.1">
    <property type="nucleotide sequence ID" value="NZ_NHPJ01000085.1"/>
</dbReference>
<gene>
    <name evidence="2" type="ORF">DJ70_08825</name>
</gene>
<evidence type="ECO:0000313" key="3">
    <source>
        <dbReference type="Proteomes" id="UP000216308"/>
    </source>
</evidence>
<reference evidence="2 3" key="1">
    <citation type="journal article" date="2014" name="Front. Microbiol.">
        <title>Population and genomic analysis of the genus Halorubrum.</title>
        <authorList>
            <person name="Fullmer M.S."/>
            <person name="Soucy S.M."/>
            <person name="Swithers K.S."/>
            <person name="Makkay A.M."/>
            <person name="Wheeler R."/>
            <person name="Ventosa A."/>
            <person name="Gogarten J.P."/>
            <person name="Papke R.T."/>
        </authorList>
    </citation>
    <scope>NUCLEOTIDE SEQUENCE [LARGE SCALE GENOMIC DNA]</scope>
    <source>
        <strain evidence="2 3">Cb34</strain>
    </source>
</reference>
<sequence>MLTPIVAEILADDLASGIEILSYPGVDHQEYLLRPWSPISFPEDEGEPPTPGRPETVDSEIVRFAMVVKPLLIQRFGLEVVHQDWTPLGQTPVLTDRLMSVDDRRISLSPSRTESSFGAYLHRLTDTSIPTVVRMRLLPTDRETYLLEQQIGYFDYPHRYLLPADSLSVLGDTPETAIADAYAESDLTSLFLVLNDLLDKPMGLPESARDAYRARFIEDTAGSATETALGIDSFEQGYEFDRLVGRSEQTDPLSALYSALSGTPTVEITPDSLAQYLGYVPNYGPDQWTGPMCTDRSPPTLETVIISQEASGTQQSLTTPTQDPSQRRRTNTDQETPSFTTLTQTSLQRLKEYGDTVIEAHDDAFADNTFVRTTPTGDSDYVVVGTRETLAAGDLIATVAAGSDSAGALFITGSQADARWMISRLRHPVRTAGEQTHLYTRRDQYWHSDEWIALIPQGVTYKWQVFPDGTLELLADETVAATGDVNSGLHNITANVRWGRLRDTVFDVYHADGTSLATNQSYDAVSTRYQPVTVPAVPSRVSYLNHAAVFVLEEGQLVHQLPELQTGAQSRDWSRTELEAFLSDFTCLWPGDQLEKSAVGVPFQHYLCGLTNDVPPPATLVTKYLDDLGVSFQVMSHREDGNPVPEIRTRQWRYPLEATPDPFVETALTATNETARTLDSSQ</sequence>
<proteinExistence type="predicted"/>
<name>A0A256IJ11_9EURY</name>
<evidence type="ECO:0000313" key="2">
    <source>
        <dbReference type="EMBL" id="OYR56525.1"/>
    </source>
</evidence>
<accession>A0A256IJ11</accession>
<dbReference type="EMBL" id="NHPJ01000085">
    <property type="protein sequence ID" value="OYR56525.1"/>
    <property type="molecule type" value="Genomic_DNA"/>
</dbReference>
<keyword evidence="3" id="KW-1185">Reference proteome</keyword>
<comment type="caution">
    <text evidence="2">The sequence shown here is derived from an EMBL/GenBank/DDBJ whole genome shotgun (WGS) entry which is preliminary data.</text>
</comment>
<dbReference type="Proteomes" id="UP000216308">
    <property type="component" value="Unassembled WGS sequence"/>
</dbReference>
<feature type="compositionally biased region" description="Polar residues" evidence="1">
    <location>
        <begin position="308"/>
        <end position="324"/>
    </location>
</feature>
<feature type="region of interest" description="Disordered" evidence="1">
    <location>
        <begin position="308"/>
        <end position="339"/>
    </location>
</feature>
<protein>
    <submittedName>
        <fullName evidence="2">Uncharacterized protein</fullName>
    </submittedName>
</protein>
<organism evidence="2 3">
    <name type="scientific">Halorubrum halodurans</name>
    <dbReference type="NCBI Taxonomy" id="1383851"/>
    <lineage>
        <taxon>Archaea</taxon>
        <taxon>Methanobacteriati</taxon>
        <taxon>Methanobacteriota</taxon>
        <taxon>Stenosarchaea group</taxon>
        <taxon>Halobacteria</taxon>
        <taxon>Halobacteriales</taxon>
        <taxon>Haloferacaceae</taxon>
        <taxon>Halorubrum</taxon>
    </lineage>
</organism>
<evidence type="ECO:0000256" key="1">
    <source>
        <dbReference type="SAM" id="MobiDB-lite"/>
    </source>
</evidence>